<keyword evidence="8" id="KW-1185">Reference proteome</keyword>
<dbReference type="PANTHER" id="PTHR30509:SF27">
    <property type="entry name" value="UPF0421 PROTEIN YGAE"/>
    <property type="match status" value="1"/>
</dbReference>
<evidence type="ECO:0000313" key="8">
    <source>
        <dbReference type="Proteomes" id="UP000030416"/>
    </source>
</evidence>
<dbReference type="InterPro" id="IPR010343">
    <property type="entry name" value="ArAE_1"/>
</dbReference>
<feature type="transmembrane region" description="Helical" evidence="6">
    <location>
        <begin position="60"/>
        <end position="88"/>
    </location>
</feature>
<evidence type="ECO:0000256" key="4">
    <source>
        <dbReference type="ARBA" id="ARBA00022989"/>
    </source>
</evidence>
<dbReference type="PANTHER" id="PTHR30509">
    <property type="entry name" value="P-HYDROXYBENZOIC ACID EFFLUX PUMP SUBUNIT-RELATED"/>
    <property type="match status" value="1"/>
</dbReference>
<dbReference type="RefSeq" id="WP_036190332.1">
    <property type="nucleotide sequence ID" value="NZ_AVDA01000043.1"/>
</dbReference>
<comment type="subcellular location">
    <subcellularLocation>
        <location evidence="1">Cell membrane</location>
        <topology evidence="1">Multi-pass membrane protein</topology>
    </subcellularLocation>
</comment>
<keyword evidence="3 6" id="KW-0812">Transmembrane</keyword>
<comment type="caution">
    <text evidence="7">The sequence shown here is derived from an EMBL/GenBank/DDBJ whole genome shotgun (WGS) entry which is preliminary data.</text>
</comment>
<keyword evidence="5 6" id="KW-0472">Membrane</keyword>
<feature type="transmembrane region" description="Helical" evidence="6">
    <location>
        <begin position="12"/>
        <end position="40"/>
    </location>
</feature>
<evidence type="ECO:0000256" key="1">
    <source>
        <dbReference type="ARBA" id="ARBA00004651"/>
    </source>
</evidence>
<evidence type="ECO:0000256" key="3">
    <source>
        <dbReference type="ARBA" id="ARBA00022692"/>
    </source>
</evidence>
<evidence type="ECO:0000256" key="2">
    <source>
        <dbReference type="ARBA" id="ARBA00022475"/>
    </source>
</evidence>
<dbReference type="AlphaFoldDB" id="A0A0A3HLZ2"/>
<accession>A0A0A3HLZ2</accession>
<sequence length="364" mass="41859">MQLGARVLKTGVAIVFSLFLADLLSLPSPVFAGIAAIFAIQPSIYRSYLSIIEQIQGNIIGAAIAVLFGLLFGHHIVAIGIAAIIVIGIMLKLKLDSSLSLALVTVVAIMVYEGNDFLAFSTVRFATVMVGVLAAFIVNMIFLPPRYEVKLFKAIHTLQDDIIRWTRLAVRNASEHNSTKTAISKINNRYSDLEKIYEFFKEERNYIKSKRFVHARKLVVYRQMMVTTKKSMELLSRVYKHENAIGNLPDSFRIMFLERLDFLLTYHEQLLLKFTGKLKPEHSKWTVSEEHLNRSTVMKHIIEQIVLDDSTREGEEDFSSYHLFYTFSRILDYEENLEHLDTLIVSFRSYHSKETNEDLEEQFY</sequence>
<evidence type="ECO:0000256" key="5">
    <source>
        <dbReference type="ARBA" id="ARBA00023136"/>
    </source>
</evidence>
<organism evidence="7 8">
    <name type="scientific">Ureibacillus manganicus DSM 26584</name>
    <dbReference type="NCBI Taxonomy" id="1384049"/>
    <lineage>
        <taxon>Bacteria</taxon>
        <taxon>Bacillati</taxon>
        <taxon>Bacillota</taxon>
        <taxon>Bacilli</taxon>
        <taxon>Bacillales</taxon>
        <taxon>Caryophanaceae</taxon>
        <taxon>Ureibacillus</taxon>
    </lineage>
</organism>
<feature type="transmembrane region" description="Helical" evidence="6">
    <location>
        <begin position="118"/>
        <end position="143"/>
    </location>
</feature>
<dbReference type="Proteomes" id="UP000030416">
    <property type="component" value="Unassembled WGS sequence"/>
</dbReference>
<protein>
    <submittedName>
        <fullName evidence="7">Membrane protein</fullName>
    </submittedName>
</protein>
<dbReference type="Pfam" id="PF06081">
    <property type="entry name" value="ArAE_1"/>
    <property type="match status" value="1"/>
</dbReference>
<dbReference type="GO" id="GO:0005886">
    <property type="term" value="C:plasma membrane"/>
    <property type="evidence" value="ECO:0007669"/>
    <property type="project" value="UniProtKB-SubCell"/>
</dbReference>
<keyword evidence="4 6" id="KW-1133">Transmembrane helix</keyword>
<reference evidence="7 8" key="1">
    <citation type="submission" date="2014-02" db="EMBL/GenBank/DDBJ databases">
        <title>Draft genome sequence of Lysinibacillus manganicus DSM 26584T.</title>
        <authorList>
            <person name="Zhang F."/>
            <person name="Wang G."/>
            <person name="Zhang L."/>
        </authorList>
    </citation>
    <scope>NUCLEOTIDE SEQUENCE [LARGE SCALE GENOMIC DNA]</scope>
    <source>
        <strain evidence="7 8">DSM 26584</strain>
    </source>
</reference>
<dbReference type="OrthoDB" id="1653617at2"/>
<name>A0A0A3HLZ2_9BACL</name>
<dbReference type="eggNOG" id="COG4129">
    <property type="taxonomic scope" value="Bacteria"/>
</dbReference>
<keyword evidence="2" id="KW-1003">Cell membrane</keyword>
<dbReference type="STRING" id="1384049.CD29_19400"/>
<gene>
    <name evidence="7" type="ORF">CD29_19400</name>
</gene>
<evidence type="ECO:0000256" key="6">
    <source>
        <dbReference type="SAM" id="Phobius"/>
    </source>
</evidence>
<evidence type="ECO:0000313" key="7">
    <source>
        <dbReference type="EMBL" id="KGR73601.1"/>
    </source>
</evidence>
<feature type="transmembrane region" description="Helical" evidence="6">
    <location>
        <begin position="95"/>
        <end position="112"/>
    </location>
</feature>
<dbReference type="EMBL" id="JPVN01000043">
    <property type="protein sequence ID" value="KGR73601.1"/>
    <property type="molecule type" value="Genomic_DNA"/>
</dbReference>
<proteinExistence type="predicted"/>